<protein>
    <submittedName>
        <fullName evidence="1">Conjugal transfer protein</fullName>
    </submittedName>
</protein>
<dbReference type="InterPro" id="IPR025957">
    <property type="entry name" value="Cys_rich_KTR"/>
</dbReference>
<comment type="caution">
    <text evidence="1">The sequence shown here is derived from an EMBL/GenBank/DDBJ whole genome shotgun (WGS) entry which is preliminary data.</text>
</comment>
<name>A0A3E3E553_9FIRM</name>
<dbReference type="RefSeq" id="WP_117582710.1">
    <property type="nucleotide sequence ID" value="NZ_QUSL01000075.1"/>
</dbReference>
<proteinExistence type="predicted"/>
<sequence>MPTIISEWIYCPVCGNKTRTMIREDTELKNFPLYCPKCKQETIINVQDMKIILADSK</sequence>
<dbReference type="AlphaFoldDB" id="A0A3E3E553"/>
<organism evidence="1 2">
    <name type="scientific">Thomasclavelia ramosa</name>
    <dbReference type="NCBI Taxonomy" id="1547"/>
    <lineage>
        <taxon>Bacteria</taxon>
        <taxon>Bacillati</taxon>
        <taxon>Bacillota</taxon>
        <taxon>Erysipelotrichia</taxon>
        <taxon>Erysipelotrichales</taxon>
        <taxon>Coprobacillaceae</taxon>
        <taxon>Thomasclavelia</taxon>
    </lineage>
</organism>
<dbReference type="Pfam" id="PF14205">
    <property type="entry name" value="Cys_rich_KTR"/>
    <property type="match status" value="1"/>
</dbReference>
<dbReference type="EMBL" id="QUSL01000075">
    <property type="protein sequence ID" value="RGD76324.1"/>
    <property type="molecule type" value="Genomic_DNA"/>
</dbReference>
<gene>
    <name evidence="1" type="ORF">DXB93_18865</name>
</gene>
<dbReference type="Proteomes" id="UP000261032">
    <property type="component" value="Unassembled WGS sequence"/>
</dbReference>
<reference evidence="1 2" key="1">
    <citation type="submission" date="2018-08" db="EMBL/GenBank/DDBJ databases">
        <title>A genome reference for cultivated species of the human gut microbiota.</title>
        <authorList>
            <person name="Zou Y."/>
            <person name="Xue W."/>
            <person name="Luo G."/>
        </authorList>
    </citation>
    <scope>NUCLEOTIDE SEQUENCE [LARGE SCALE GENOMIC DNA]</scope>
    <source>
        <strain evidence="1 2">OM06-4</strain>
    </source>
</reference>
<evidence type="ECO:0000313" key="1">
    <source>
        <dbReference type="EMBL" id="RGD76324.1"/>
    </source>
</evidence>
<accession>A0A3E3E553</accession>
<evidence type="ECO:0000313" key="2">
    <source>
        <dbReference type="Proteomes" id="UP000261032"/>
    </source>
</evidence>